<dbReference type="GO" id="GO:0003856">
    <property type="term" value="F:3-dehydroquinate synthase activity"/>
    <property type="evidence" value="ECO:0007669"/>
    <property type="project" value="UniProtKB-UniRule"/>
</dbReference>
<evidence type="ECO:0000256" key="16">
    <source>
        <dbReference type="ARBA" id="ARBA00023239"/>
    </source>
</evidence>
<evidence type="ECO:0000256" key="4">
    <source>
        <dbReference type="ARBA" id="ARBA00004496"/>
    </source>
</evidence>
<accession>A0A081BBJ9</accession>
<dbReference type="RefSeq" id="WP_045446619.1">
    <property type="nucleotide sequence ID" value="NZ_BBIO01000009.1"/>
</dbReference>
<evidence type="ECO:0000259" key="19">
    <source>
        <dbReference type="Pfam" id="PF01761"/>
    </source>
</evidence>
<feature type="binding site" evidence="18">
    <location>
        <begin position="138"/>
        <end position="139"/>
    </location>
    <ligand>
        <name>NAD(+)</name>
        <dbReference type="ChEBI" id="CHEBI:57540"/>
    </ligand>
</feature>
<proteinExistence type="inferred from homology"/>
<dbReference type="Proteomes" id="UP000028702">
    <property type="component" value="Unassembled WGS sequence"/>
</dbReference>
<keyword evidence="10 18" id="KW-0028">Amino-acid biosynthesis</keyword>
<dbReference type="Gene3D" id="3.40.50.1970">
    <property type="match status" value="1"/>
</dbReference>
<dbReference type="AlphaFoldDB" id="A0A081BBJ9"/>
<evidence type="ECO:0000256" key="18">
    <source>
        <dbReference type="HAMAP-Rule" id="MF_00110"/>
    </source>
</evidence>
<evidence type="ECO:0000256" key="8">
    <source>
        <dbReference type="ARBA" id="ARBA00017684"/>
    </source>
</evidence>
<dbReference type="UniPathway" id="UPA00053">
    <property type="reaction ID" value="UER00085"/>
</dbReference>
<keyword evidence="16 18" id="KW-0456">Lyase</keyword>
<evidence type="ECO:0000256" key="1">
    <source>
        <dbReference type="ARBA" id="ARBA00001393"/>
    </source>
</evidence>
<dbReference type="GO" id="GO:0005737">
    <property type="term" value="C:cytoplasm"/>
    <property type="evidence" value="ECO:0007669"/>
    <property type="project" value="UniProtKB-SubCell"/>
</dbReference>
<protein>
    <recommendedName>
        <fullName evidence="8 18">3-dehydroquinate synthase</fullName>
        <shortName evidence="18">DHQS</shortName>
        <ecNumber evidence="7 18">4.2.3.4</ecNumber>
    </recommendedName>
</protein>
<comment type="function">
    <text evidence="3 18">Catalyzes the conversion of 3-deoxy-D-arabino-heptulosonate 7-phosphate (DAHP) to dehydroquinate (DHQ).</text>
</comment>
<evidence type="ECO:0000259" key="20">
    <source>
        <dbReference type="Pfam" id="PF24621"/>
    </source>
</evidence>
<evidence type="ECO:0000256" key="17">
    <source>
        <dbReference type="ARBA" id="ARBA00023285"/>
    </source>
</evidence>
<keyword evidence="9 18" id="KW-0963">Cytoplasm</keyword>
<reference evidence="21 22" key="1">
    <citation type="submission" date="2014-07" db="EMBL/GenBank/DDBJ databases">
        <title>Tepidicaulis marinum gen. nov., sp. nov., a novel marine bacterium denitrifying nitrate to nitrous oxide strictly under microaerobic conditions.</title>
        <authorList>
            <person name="Takeuchi M."/>
            <person name="Yamagishi T."/>
            <person name="Kamagata Y."/>
            <person name="Oshima K."/>
            <person name="Hattori M."/>
            <person name="Katayama T."/>
            <person name="Hanada S."/>
            <person name="Tamaki H."/>
            <person name="Marumo K."/>
            <person name="Maeda H."/>
            <person name="Nedachi M."/>
            <person name="Iwasaki W."/>
            <person name="Suwa Y."/>
            <person name="Sakata S."/>
        </authorList>
    </citation>
    <scope>NUCLEOTIDE SEQUENCE [LARGE SCALE GENOMIC DNA]</scope>
    <source>
        <strain evidence="21 22">MA2</strain>
    </source>
</reference>
<evidence type="ECO:0000256" key="15">
    <source>
        <dbReference type="ARBA" id="ARBA00023141"/>
    </source>
</evidence>
<dbReference type="GO" id="GO:0009073">
    <property type="term" value="P:aromatic amino acid family biosynthetic process"/>
    <property type="evidence" value="ECO:0007669"/>
    <property type="project" value="UniProtKB-KW"/>
</dbReference>
<dbReference type="Pfam" id="PF24621">
    <property type="entry name" value="DHQS_C"/>
    <property type="match status" value="1"/>
</dbReference>
<comment type="caution">
    <text evidence="21">The sequence shown here is derived from an EMBL/GenBank/DDBJ whole genome shotgun (WGS) entry which is preliminary data.</text>
</comment>
<feature type="binding site" evidence="18">
    <location>
        <position position="275"/>
    </location>
    <ligand>
        <name>Zn(2+)</name>
        <dbReference type="ChEBI" id="CHEBI:29105"/>
    </ligand>
</feature>
<dbReference type="EC" id="4.2.3.4" evidence="7 18"/>
<dbReference type="STRING" id="1333998.M2A_1916"/>
<keyword evidence="11 18" id="KW-0479">Metal-binding</keyword>
<dbReference type="HAMAP" id="MF_00110">
    <property type="entry name" value="DHQ_synthase"/>
    <property type="match status" value="1"/>
</dbReference>
<dbReference type="GO" id="GO:0008652">
    <property type="term" value="P:amino acid biosynthetic process"/>
    <property type="evidence" value="ECO:0007669"/>
    <property type="project" value="UniProtKB-KW"/>
</dbReference>
<keyword evidence="17 18" id="KW-0170">Cobalt</keyword>
<dbReference type="InterPro" id="IPR056179">
    <property type="entry name" value="DHQS_C"/>
</dbReference>
<dbReference type="GO" id="GO:0046872">
    <property type="term" value="F:metal ion binding"/>
    <property type="evidence" value="ECO:0007669"/>
    <property type="project" value="UniProtKB-KW"/>
</dbReference>
<gene>
    <name evidence="18" type="primary">aroB</name>
    <name evidence="21" type="ORF">M2A_1916</name>
</gene>
<dbReference type="PANTHER" id="PTHR43622:SF7">
    <property type="entry name" value="3-DEHYDROQUINATE SYNTHASE, CHLOROPLASTIC"/>
    <property type="match status" value="1"/>
</dbReference>
<dbReference type="FunFam" id="3.40.50.1970:FF:000001">
    <property type="entry name" value="3-dehydroquinate synthase"/>
    <property type="match status" value="1"/>
</dbReference>
<dbReference type="InterPro" id="IPR016037">
    <property type="entry name" value="DHQ_synth_AroB"/>
</dbReference>
<dbReference type="EMBL" id="BBIO01000009">
    <property type="protein sequence ID" value="GAK45417.1"/>
    <property type="molecule type" value="Genomic_DNA"/>
</dbReference>
<comment type="cofactor">
    <cofactor evidence="18">
        <name>Co(2+)</name>
        <dbReference type="ChEBI" id="CHEBI:48828"/>
    </cofactor>
    <cofactor evidence="18">
        <name>Zn(2+)</name>
        <dbReference type="ChEBI" id="CHEBI:29105"/>
    </cofactor>
    <text evidence="18">Binds 1 divalent metal cation per subunit. Can use either Co(2+) or Zn(2+).</text>
</comment>
<comment type="cofactor">
    <cofactor evidence="2 18">
        <name>NAD(+)</name>
        <dbReference type="ChEBI" id="CHEBI:57540"/>
    </cofactor>
</comment>
<dbReference type="PANTHER" id="PTHR43622">
    <property type="entry name" value="3-DEHYDROQUINATE SYNTHASE"/>
    <property type="match status" value="1"/>
</dbReference>
<comment type="similarity">
    <text evidence="6 18">Belongs to the sugar phosphate cyclases superfamily. Dehydroquinate synthase family.</text>
</comment>
<dbReference type="InterPro" id="IPR030960">
    <property type="entry name" value="DHQS/DOIS_N"/>
</dbReference>
<dbReference type="Gene3D" id="1.20.1090.10">
    <property type="entry name" value="Dehydroquinate synthase-like - alpha domain"/>
    <property type="match status" value="1"/>
</dbReference>
<feature type="binding site" evidence="18">
    <location>
        <position position="256"/>
    </location>
    <ligand>
        <name>Zn(2+)</name>
        <dbReference type="ChEBI" id="CHEBI:29105"/>
    </ligand>
</feature>
<feature type="binding site" evidence="18">
    <location>
        <begin position="114"/>
        <end position="118"/>
    </location>
    <ligand>
        <name>NAD(+)</name>
        <dbReference type="ChEBI" id="CHEBI:57540"/>
    </ligand>
</feature>
<organism evidence="21 22">
    <name type="scientific">Tepidicaulis marinus</name>
    <dbReference type="NCBI Taxonomy" id="1333998"/>
    <lineage>
        <taxon>Bacteria</taxon>
        <taxon>Pseudomonadati</taxon>
        <taxon>Pseudomonadota</taxon>
        <taxon>Alphaproteobacteria</taxon>
        <taxon>Hyphomicrobiales</taxon>
        <taxon>Parvibaculaceae</taxon>
        <taxon>Tepidicaulis</taxon>
    </lineage>
</organism>
<dbReference type="GO" id="GO:0000166">
    <property type="term" value="F:nucleotide binding"/>
    <property type="evidence" value="ECO:0007669"/>
    <property type="project" value="UniProtKB-KW"/>
</dbReference>
<evidence type="ECO:0000256" key="11">
    <source>
        <dbReference type="ARBA" id="ARBA00022723"/>
    </source>
</evidence>
<name>A0A081BBJ9_9HYPH</name>
<keyword evidence="14 18" id="KW-0520">NAD</keyword>
<dbReference type="NCBIfam" id="TIGR01357">
    <property type="entry name" value="aroB"/>
    <property type="match status" value="1"/>
</dbReference>
<keyword evidence="22" id="KW-1185">Reference proteome</keyword>
<evidence type="ECO:0000256" key="12">
    <source>
        <dbReference type="ARBA" id="ARBA00022741"/>
    </source>
</evidence>
<evidence type="ECO:0000256" key="10">
    <source>
        <dbReference type="ARBA" id="ARBA00022605"/>
    </source>
</evidence>
<dbReference type="PIRSF" id="PIRSF001455">
    <property type="entry name" value="DHQ_synth"/>
    <property type="match status" value="1"/>
</dbReference>
<sequence length="377" mass="39908">MSKGQSAAPEKVNVALGERAYDIFVGPGLIARAADYLEPVLRRPRTAIITDETVAGLHLPALTQSLDAAGIRHAHLALKPGEQTKCFAELERVTAFLLEQGIERSDMVIALGGGVIGDLTGFAASVLRRGTDFVQIPTTLLSQVDSSVGGKTGINTPHGKNLIGAFHQPRLVLADTGALATLSEREFLAGYAEVVKYGLINDRDFFDWLEANLDAIKQGDAAARTHAIVKSCQAKAAVVAEDEREGGVRALLNLGHTFGHALEAATSYDARRLVHGEAVAIGMVMAFEFSAMLGLCPGQDAGRVKAHLKRAGLPTALGDIPGTLPGAEALVGLMAQDKKVVDGKLTFILARGIGKSFITRDIDTGDLQRFLSEREAA</sequence>
<feature type="binding site" evidence="18">
    <location>
        <position position="193"/>
    </location>
    <ligand>
        <name>Zn(2+)</name>
        <dbReference type="ChEBI" id="CHEBI:29105"/>
    </ligand>
</feature>
<feature type="binding site" evidence="18">
    <location>
        <position position="151"/>
    </location>
    <ligand>
        <name>NAD(+)</name>
        <dbReference type="ChEBI" id="CHEBI:57540"/>
    </ligand>
</feature>
<evidence type="ECO:0000313" key="21">
    <source>
        <dbReference type="EMBL" id="GAK45417.1"/>
    </source>
</evidence>
<evidence type="ECO:0000256" key="7">
    <source>
        <dbReference type="ARBA" id="ARBA00013031"/>
    </source>
</evidence>
<keyword evidence="13 18" id="KW-0862">Zinc</keyword>
<keyword evidence="15 18" id="KW-0057">Aromatic amino acid biosynthesis</keyword>
<dbReference type="SUPFAM" id="SSF56796">
    <property type="entry name" value="Dehydroquinate synthase-like"/>
    <property type="match status" value="1"/>
</dbReference>
<dbReference type="GO" id="GO:0009423">
    <property type="term" value="P:chorismate biosynthetic process"/>
    <property type="evidence" value="ECO:0007669"/>
    <property type="project" value="UniProtKB-UniRule"/>
</dbReference>
<keyword evidence="12 18" id="KW-0547">Nucleotide-binding</keyword>
<evidence type="ECO:0000256" key="2">
    <source>
        <dbReference type="ARBA" id="ARBA00001911"/>
    </source>
</evidence>
<evidence type="ECO:0000256" key="3">
    <source>
        <dbReference type="ARBA" id="ARBA00003485"/>
    </source>
</evidence>
<dbReference type="Pfam" id="PF01761">
    <property type="entry name" value="DHQ_synthase"/>
    <property type="match status" value="1"/>
</dbReference>
<feature type="binding site" evidence="18">
    <location>
        <position position="160"/>
    </location>
    <ligand>
        <name>NAD(+)</name>
        <dbReference type="ChEBI" id="CHEBI:57540"/>
    </ligand>
</feature>
<dbReference type="InterPro" id="IPR030963">
    <property type="entry name" value="DHQ_synth_fam"/>
</dbReference>
<feature type="domain" description="3-dehydroquinate synthase N-terminal" evidence="19">
    <location>
        <begin position="77"/>
        <end position="188"/>
    </location>
</feature>
<comment type="subcellular location">
    <subcellularLocation>
        <location evidence="4 18">Cytoplasm</location>
    </subcellularLocation>
</comment>
<feature type="domain" description="3-dehydroquinate synthase C-terminal" evidence="20">
    <location>
        <begin position="190"/>
        <end position="340"/>
    </location>
</feature>
<comment type="catalytic activity">
    <reaction evidence="1 18">
        <text>7-phospho-2-dehydro-3-deoxy-D-arabino-heptonate = 3-dehydroquinate + phosphate</text>
        <dbReference type="Rhea" id="RHEA:21968"/>
        <dbReference type="ChEBI" id="CHEBI:32364"/>
        <dbReference type="ChEBI" id="CHEBI:43474"/>
        <dbReference type="ChEBI" id="CHEBI:58394"/>
        <dbReference type="EC" id="4.2.3.4"/>
    </reaction>
</comment>
<evidence type="ECO:0000256" key="13">
    <source>
        <dbReference type="ARBA" id="ARBA00022833"/>
    </source>
</evidence>
<comment type="pathway">
    <text evidence="5 18">Metabolic intermediate biosynthesis; chorismate biosynthesis; chorismate from D-erythrose 4-phosphate and phosphoenolpyruvate: step 2/7.</text>
</comment>
<evidence type="ECO:0000256" key="6">
    <source>
        <dbReference type="ARBA" id="ARBA00005412"/>
    </source>
</evidence>
<evidence type="ECO:0000256" key="14">
    <source>
        <dbReference type="ARBA" id="ARBA00023027"/>
    </source>
</evidence>
<dbReference type="eggNOG" id="COG0337">
    <property type="taxonomic scope" value="Bacteria"/>
</dbReference>
<evidence type="ECO:0000313" key="22">
    <source>
        <dbReference type="Proteomes" id="UP000028702"/>
    </source>
</evidence>
<comment type="caution">
    <text evidence="18">Lacks conserved residue(s) required for the propagation of feature annotation.</text>
</comment>
<evidence type="ECO:0000256" key="9">
    <source>
        <dbReference type="ARBA" id="ARBA00022490"/>
    </source>
</evidence>
<evidence type="ECO:0000256" key="5">
    <source>
        <dbReference type="ARBA" id="ARBA00004661"/>
    </source>
</evidence>
<dbReference type="CDD" id="cd08195">
    <property type="entry name" value="DHQS"/>
    <property type="match status" value="1"/>
</dbReference>
<dbReference type="InterPro" id="IPR050071">
    <property type="entry name" value="Dehydroquinate_synthase"/>
</dbReference>